<accession>A0A0D3E440</accession>
<dbReference type="AlphaFoldDB" id="A0A0D3E440"/>
<proteinExistence type="predicted"/>
<organism evidence="1 2">
    <name type="scientific">Brassica oleracea var. oleracea</name>
    <dbReference type="NCBI Taxonomy" id="109376"/>
    <lineage>
        <taxon>Eukaryota</taxon>
        <taxon>Viridiplantae</taxon>
        <taxon>Streptophyta</taxon>
        <taxon>Embryophyta</taxon>
        <taxon>Tracheophyta</taxon>
        <taxon>Spermatophyta</taxon>
        <taxon>Magnoliopsida</taxon>
        <taxon>eudicotyledons</taxon>
        <taxon>Gunneridae</taxon>
        <taxon>Pentapetalae</taxon>
        <taxon>rosids</taxon>
        <taxon>malvids</taxon>
        <taxon>Brassicales</taxon>
        <taxon>Brassicaceae</taxon>
        <taxon>Brassiceae</taxon>
        <taxon>Brassica</taxon>
    </lineage>
</organism>
<dbReference type="Gramene" id="Bo9g030850.1">
    <property type="protein sequence ID" value="Bo9g030850.1"/>
    <property type="gene ID" value="Bo9g030850"/>
</dbReference>
<evidence type="ECO:0000313" key="1">
    <source>
        <dbReference type="EnsemblPlants" id="Bo9g030850.1"/>
    </source>
</evidence>
<dbReference type="HOGENOM" id="CLU_3127151_0_0_1"/>
<evidence type="ECO:0000313" key="2">
    <source>
        <dbReference type="Proteomes" id="UP000032141"/>
    </source>
</evidence>
<name>A0A0D3E440_BRAOL</name>
<protein>
    <submittedName>
        <fullName evidence="1">Uncharacterized protein</fullName>
    </submittedName>
</protein>
<reference evidence="1 2" key="1">
    <citation type="journal article" date="2014" name="Genome Biol.">
        <title>Transcriptome and methylome profiling reveals relics of genome dominance in the mesopolyploid Brassica oleracea.</title>
        <authorList>
            <person name="Parkin I.A."/>
            <person name="Koh C."/>
            <person name="Tang H."/>
            <person name="Robinson S.J."/>
            <person name="Kagale S."/>
            <person name="Clarke W.E."/>
            <person name="Town C.D."/>
            <person name="Nixon J."/>
            <person name="Krishnakumar V."/>
            <person name="Bidwell S.L."/>
            <person name="Denoeud F."/>
            <person name="Belcram H."/>
            <person name="Links M.G."/>
            <person name="Just J."/>
            <person name="Clarke C."/>
            <person name="Bender T."/>
            <person name="Huebert T."/>
            <person name="Mason A.S."/>
            <person name="Pires J.C."/>
            <person name="Barker G."/>
            <person name="Moore J."/>
            <person name="Walley P.G."/>
            <person name="Manoli S."/>
            <person name="Batley J."/>
            <person name="Edwards D."/>
            <person name="Nelson M.N."/>
            <person name="Wang X."/>
            <person name="Paterson A.H."/>
            <person name="King G."/>
            <person name="Bancroft I."/>
            <person name="Chalhoub B."/>
            <person name="Sharpe A.G."/>
        </authorList>
    </citation>
    <scope>NUCLEOTIDE SEQUENCE</scope>
    <source>
        <strain evidence="1 2">cv. TO1000</strain>
    </source>
</reference>
<keyword evidence="2" id="KW-1185">Reference proteome</keyword>
<sequence>MLFSARVEAKTIVVLVCDLAEWRQVLSGNLCFFFVYELPKENSKQDMSIP</sequence>
<dbReference type="EnsemblPlants" id="Bo9g030850.1">
    <property type="protein sequence ID" value="Bo9g030850.1"/>
    <property type="gene ID" value="Bo9g030850"/>
</dbReference>
<reference evidence="1" key="2">
    <citation type="submission" date="2015-03" db="UniProtKB">
        <authorList>
            <consortium name="EnsemblPlants"/>
        </authorList>
    </citation>
    <scope>IDENTIFICATION</scope>
</reference>
<dbReference type="Proteomes" id="UP000032141">
    <property type="component" value="Chromosome C9"/>
</dbReference>